<accession>A0AAV8R9T2</accession>
<comment type="caution">
    <text evidence="1">The sequence shown here is derived from an EMBL/GenBank/DDBJ whole genome shotgun (WGS) entry which is preliminary data.</text>
</comment>
<evidence type="ECO:0000313" key="2">
    <source>
        <dbReference type="Proteomes" id="UP001222027"/>
    </source>
</evidence>
<gene>
    <name evidence="1" type="ORF">OPV22_009843</name>
</gene>
<name>A0AAV8R9T2_ENSVE</name>
<dbReference type="Proteomes" id="UP001222027">
    <property type="component" value="Unassembled WGS sequence"/>
</dbReference>
<dbReference type="EMBL" id="JAQQAF010000003">
    <property type="protein sequence ID" value="KAJ8499291.1"/>
    <property type="molecule type" value="Genomic_DNA"/>
</dbReference>
<dbReference type="AlphaFoldDB" id="A0AAV8R9T2"/>
<reference evidence="1 2" key="1">
    <citation type="submission" date="2022-12" db="EMBL/GenBank/DDBJ databases">
        <title>Chromosome-scale assembly of the Ensete ventricosum genome.</title>
        <authorList>
            <person name="Dussert Y."/>
            <person name="Stocks J."/>
            <person name="Wendawek A."/>
            <person name="Woldeyes F."/>
            <person name="Nichols R.A."/>
            <person name="Borrell J.S."/>
        </authorList>
    </citation>
    <scope>NUCLEOTIDE SEQUENCE [LARGE SCALE GENOMIC DNA]</scope>
    <source>
        <strain evidence="2">cv. Maze</strain>
        <tissue evidence="1">Seeds</tissue>
    </source>
</reference>
<evidence type="ECO:0000313" key="1">
    <source>
        <dbReference type="EMBL" id="KAJ8499291.1"/>
    </source>
</evidence>
<organism evidence="1 2">
    <name type="scientific">Ensete ventricosum</name>
    <name type="common">Abyssinian banana</name>
    <name type="synonym">Musa ensete</name>
    <dbReference type="NCBI Taxonomy" id="4639"/>
    <lineage>
        <taxon>Eukaryota</taxon>
        <taxon>Viridiplantae</taxon>
        <taxon>Streptophyta</taxon>
        <taxon>Embryophyta</taxon>
        <taxon>Tracheophyta</taxon>
        <taxon>Spermatophyta</taxon>
        <taxon>Magnoliopsida</taxon>
        <taxon>Liliopsida</taxon>
        <taxon>Zingiberales</taxon>
        <taxon>Musaceae</taxon>
        <taxon>Ensete</taxon>
    </lineage>
</organism>
<proteinExistence type="predicted"/>
<protein>
    <submittedName>
        <fullName evidence="1">Uncharacterized protein</fullName>
    </submittedName>
</protein>
<sequence>MNPSGDRRPGDSEMHWCCCYNKRQSTILLMDCETLRSHYISIYLQGLMCFSGRLETRPEPQTSFTPLYSDLYIHYIMNEAGATVVLRGRGSEHHDSFKGSTIATPPFLSLKYQSIKSGSCQDLTRKLFEQFPLDMMLQGSIVCLQGTVTHSGDMLKYGNYQKLGSGFGTRTSINFICLRHSQVLVSTTEEDVNCSSD</sequence>
<keyword evidence="2" id="KW-1185">Reference proteome</keyword>